<feature type="compositionally biased region" description="Low complexity" evidence="2">
    <location>
        <begin position="139"/>
        <end position="159"/>
    </location>
</feature>
<evidence type="ECO:0000256" key="2">
    <source>
        <dbReference type="SAM" id="MobiDB-lite"/>
    </source>
</evidence>
<keyword evidence="1" id="KW-0175">Coiled coil</keyword>
<proteinExistence type="predicted"/>
<feature type="compositionally biased region" description="Basic residues" evidence="2">
    <location>
        <begin position="124"/>
        <end position="138"/>
    </location>
</feature>
<feature type="compositionally biased region" description="Low complexity" evidence="2">
    <location>
        <begin position="62"/>
        <end position="72"/>
    </location>
</feature>
<reference evidence="3 4" key="1">
    <citation type="submission" date="2023-08" db="EMBL/GenBank/DDBJ databases">
        <title>Black Yeasts Isolated from many extreme environments.</title>
        <authorList>
            <person name="Coleine C."/>
            <person name="Stajich J.E."/>
            <person name="Selbmann L."/>
        </authorList>
    </citation>
    <scope>NUCLEOTIDE SEQUENCE [LARGE SCALE GENOMIC DNA]</scope>
    <source>
        <strain evidence="3 4">CCFEE 5885</strain>
    </source>
</reference>
<comment type="caution">
    <text evidence="3">The sequence shown here is derived from an EMBL/GenBank/DDBJ whole genome shotgun (WGS) entry which is preliminary data.</text>
</comment>
<name>A0ABR0K8M0_9EURO</name>
<evidence type="ECO:0000256" key="1">
    <source>
        <dbReference type="SAM" id="Coils"/>
    </source>
</evidence>
<protein>
    <submittedName>
        <fullName evidence="3">Uncharacterized protein</fullName>
    </submittedName>
</protein>
<evidence type="ECO:0000313" key="3">
    <source>
        <dbReference type="EMBL" id="KAK5092017.1"/>
    </source>
</evidence>
<feature type="region of interest" description="Disordered" evidence="2">
    <location>
        <begin position="111"/>
        <end position="167"/>
    </location>
</feature>
<evidence type="ECO:0000313" key="4">
    <source>
        <dbReference type="Proteomes" id="UP001345013"/>
    </source>
</evidence>
<feature type="region of interest" description="Disordered" evidence="2">
    <location>
        <begin position="1"/>
        <end position="30"/>
    </location>
</feature>
<organism evidence="3 4">
    <name type="scientific">Lithohypha guttulata</name>
    <dbReference type="NCBI Taxonomy" id="1690604"/>
    <lineage>
        <taxon>Eukaryota</taxon>
        <taxon>Fungi</taxon>
        <taxon>Dikarya</taxon>
        <taxon>Ascomycota</taxon>
        <taxon>Pezizomycotina</taxon>
        <taxon>Eurotiomycetes</taxon>
        <taxon>Chaetothyriomycetidae</taxon>
        <taxon>Chaetothyriales</taxon>
        <taxon>Trichomeriaceae</taxon>
        <taxon>Lithohypha</taxon>
    </lineage>
</organism>
<sequence length="215" mass="23654">MEQPVAMSGWSSDEEMDTNPDNDFGTPKPPFSLQVAKGKRHKYTAQPTKTSNVAIATVPTTATASASPSTPVLINPFTNAQQKKRRRRPKRPAAALTERLDTLSLHTIANTSNLITNTNPTANKKPKSPTKNPTHRISKPTTSTSTSTSTTKTKPTPTKEYTDTDSDTNNIKHWQLLYVAELEKKEAAERRAADAERRVRELEGMLMQEGAKGPD</sequence>
<feature type="region of interest" description="Disordered" evidence="2">
    <location>
        <begin position="62"/>
        <end position="96"/>
    </location>
</feature>
<feature type="compositionally biased region" description="Basic residues" evidence="2">
    <location>
        <begin position="82"/>
        <end position="91"/>
    </location>
</feature>
<keyword evidence="4" id="KW-1185">Reference proteome</keyword>
<gene>
    <name evidence="3" type="ORF">LTR24_005665</name>
</gene>
<accession>A0ABR0K8M0</accession>
<dbReference type="EMBL" id="JAVRRG010000066">
    <property type="protein sequence ID" value="KAK5092017.1"/>
    <property type="molecule type" value="Genomic_DNA"/>
</dbReference>
<feature type="coiled-coil region" evidence="1">
    <location>
        <begin position="178"/>
        <end position="212"/>
    </location>
</feature>
<dbReference type="Proteomes" id="UP001345013">
    <property type="component" value="Unassembled WGS sequence"/>
</dbReference>